<reference evidence="4" key="1">
    <citation type="journal article" date="2020" name="bioRxiv">
        <title>Whole genome comparisons of ergot fungi reveals the divergence and evolution of species within the genus Claviceps are the result of varying mechanisms driving genome evolution and host range expansion.</title>
        <authorList>
            <person name="Wyka S.A."/>
            <person name="Mondo S.J."/>
            <person name="Liu M."/>
            <person name="Dettman J."/>
            <person name="Nalam V."/>
            <person name="Broders K.D."/>
        </authorList>
    </citation>
    <scope>NUCLEOTIDE SEQUENCE</scope>
    <source>
        <strain evidence="4">CCC 602</strain>
    </source>
</reference>
<dbReference type="PANTHER" id="PTHR13347:SF1">
    <property type="entry name" value="HEAT REPEAT-CONTAINING PROTEIN 3"/>
    <property type="match status" value="1"/>
</dbReference>
<dbReference type="AlphaFoldDB" id="A0A9P7N7Q6"/>
<feature type="compositionally biased region" description="Acidic residues" evidence="2">
    <location>
        <begin position="375"/>
        <end position="430"/>
    </location>
</feature>
<dbReference type="InterPro" id="IPR052616">
    <property type="entry name" value="SYO1-like"/>
</dbReference>
<dbReference type="GO" id="GO:0006606">
    <property type="term" value="P:protein import into nucleus"/>
    <property type="evidence" value="ECO:0007669"/>
    <property type="project" value="TreeGrafter"/>
</dbReference>
<dbReference type="Proteomes" id="UP000748025">
    <property type="component" value="Unassembled WGS sequence"/>
</dbReference>
<evidence type="ECO:0000259" key="3">
    <source>
        <dbReference type="Pfam" id="PF25567"/>
    </source>
</evidence>
<dbReference type="OrthoDB" id="288703at2759"/>
<feature type="domain" description="SYO1-like TPR repeats" evidence="3">
    <location>
        <begin position="469"/>
        <end position="719"/>
    </location>
</feature>
<dbReference type="EMBL" id="SRPW01001806">
    <property type="protein sequence ID" value="KAG5998996.1"/>
    <property type="molecule type" value="Genomic_DNA"/>
</dbReference>
<evidence type="ECO:0000313" key="5">
    <source>
        <dbReference type="Proteomes" id="UP000748025"/>
    </source>
</evidence>
<evidence type="ECO:0000313" key="4">
    <source>
        <dbReference type="EMBL" id="KAG5998996.1"/>
    </source>
</evidence>
<evidence type="ECO:0000256" key="2">
    <source>
        <dbReference type="SAM" id="MobiDB-lite"/>
    </source>
</evidence>
<evidence type="ECO:0000256" key="1">
    <source>
        <dbReference type="ARBA" id="ARBA00049983"/>
    </source>
</evidence>
<sequence>MGKSRRNRGGASQRRDPISKPVKPPSDPELAALREAKILPIIQNLRNSDPKSRSAAATAITNLIQDTRCRKLLLREQIVHTILTQTLTDASWESRAAGWGILQVLAQEEEADFCVHLFRSDILTAIEYAARTVGEKLVSREPEFARLPKPERVLVASITASLVALLTALAEAGDELLEAISSNAVVTDLLFLLVTYDGRGQSGGGSGSGEDAGILANLRGDALACLMILSEDNQDLAKKLVINTDCYQALLALKNEVSGDGVLACATLHNVFAALESLKGGPPVLEAAHHDDSLLIPTLAKTIAGVQPGQHGGAANGTEGGWSNPVEQQQLALETLASIGTALISANSEVSVPAAAAANKKRRKRDAEVEAQAKEDDEDMGMDEAEVDMDDAEAGGDDDNHESEQENEDGDGDGEADGDGSSSEEDEMDQDAMEADMEMVTGADDDADRGAHMDDMPVLKSLVQLAIPQLVRIASLQPTNDDTLRLQGHALSALNNMAWSVSLVDFSDPQSAGIQEAWLPVARNLWQQVVTPILASDTADVHLATQVTGLAWALARTLAGQPSHPDGDDNEHDHHRKFISLYHATRSMDPQPSQDPFQRLGVKCIGVLGQLALHPCPAPLNREIASFLISLLAALPHDTPAADAVEALNQLLDIYADEEYPYDTAVFWKEDLLSHLEGILPKVKAMAKGVDKKTQPELRTRAEEVVLNLTRFVAYKKKHRPRA</sequence>
<dbReference type="Gene3D" id="1.25.10.10">
    <property type="entry name" value="Leucine-rich Repeat Variant"/>
    <property type="match status" value="2"/>
</dbReference>
<accession>A0A9P7N7Q6</accession>
<dbReference type="InterPro" id="IPR000225">
    <property type="entry name" value="Armadillo"/>
</dbReference>
<dbReference type="GO" id="GO:0051082">
    <property type="term" value="F:unfolded protein binding"/>
    <property type="evidence" value="ECO:0007669"/>
    <property type="project" value="TreeGrafter"/>
</dbReference>
<dbReference type="CDD" id="cd13394">
    <property type="entry name" value="Syo1_like"/>
    <property type="match status" value="1"/>
</dbReference>
<dbReference type="GO" id="GO:0042273">
    <property type="term" value="P:ribosomal large subunit biogenesis"/>
    <property type="evidence" value="ECO:0007669"/>
    <property type="project" value="TreeGrafter"/>
</dbReference>
<feature type="region of interest" description="Disordered" evidence="2">
    <location>
        <begin position="351"/>
        <end position="430"/>
    </location>
</feature>
<keyword evidence="5" id="KW-1185">Reference proteome</keyword>
<dbReference type="InterPro" id="IPR011989">
    <property type="entry name" value="ARM-like"/>
</dbReference>
<dbReference type="SUPFAM" id="SSF48371">
    <property type="entry name" value="ARM repeat"/>
    <property type="match status" value="1"/>
</dbReference>
<dbReference type="InterPro" id="IPR057990">
    <property type="entry name" value="TPR_SYO1"/>
</dbReference>
<dbReference type="InterPro" id="IPR016024">
    <property type="entry name" value="ARM-type_fold"/>
</dbReference>
<protein>
    <recommendedName>
        <fullName evidence="3">SYO1-like TPR repeats domain-containing protein</fullName>
    </recommendedName>
</protein>
<comment type="similarity">
    <text evidence="1">Belongs to the nuclear import and ribosome assembly adapter family.</text>
</comment>
<dbReference type="PANTHER" id="PTHR13347">
    <property type="entry name" value="HEAT REPEAT-CONTAINING PROTEIN 3"/>
    <property type="match status" value="1"/>
</dbReference>
<name>A0A9P7N7Q6_9HYPO</name>
<comment type="caution">
    <text evidence="4">The sequence shown here is derived from an EMBL/GenBank/DDBJ whole genome shotgun (WGS) entry which is preliminary data.</text>
</comment>
<gene>
    <name evidence="4" type="ORF">E4U43_002322</name>
</gene>
<dbReference type="SMART" id="SM00185">
    <property type="entry name" value="ARM"/>
    <property type="match status" value="2"/>
</dbReference>
<organism evidence="4 5">
    <name type="scientific">Claviceps pusilla</name>
    <dbReference type="NCBI Taxonomy" id="123648"/>
    <lineage>
        <taxon>Eukaryota</taxon>
        <taxon>Fungi</taxon>
        <taxon>Dikarya</taxon>
        <taxon>Ascomycota</taxon>
        <taxon>Pezizomycotina</taxon>
        <taxon>Sordariomycetes</taxon>
        <taxon>Hypocreomycetidae</taxon>
        <taxon>Hypocreales</taxon>
        <taxon>Clavicipitaceae</taxon>
        <taxon>Claviceps</taxon>
    </lineage>
</organism>
<feature type="region of interest" description="Disordered" evidence="2">
    <location>
        <begin position="1"/>
        <end position="28"/>
    </location>
</feature>
<feature type="compositionally biased region" description="Basic and acidic residues" evidence="2">
    <location>
        <begin position="365"/>
        <end position="374"/>
    </location>
</feature>
<proteinExistence type="inferred from homology"/>
<dbReference type="Pfam" id="PF25567">
    <property type="entry name" value="TPR_SYO1"/>
    <property type="match status" value="1"/>
</dbReference>